<dbReference type="SMART" id="SM00962">
    <property type="entry name" value="SRP54"/>
    <property type="match status" value="1"/>
</dbReference>
<dbReference type="PANTHER" id="PTHR43134:SF1">
    <property type="entry name" value="SIGNAL RECOGNITION PARTICLE RECEPTOR SUBUNIT ALPHA"/>
    <property type="match status" value="1"/>
</dbReference>
<dbReference type="Pfam" id="PF02881">
    <property type="entry name" value="SRP54_N"/>
    <property type="match status" value="1"/>
</dbReference>
<evidence type="ECO:0000256" key="7">
    <source>
        <dbReference type="ARBA" id="ARBA00023136"/>
    </source>
</evidence>
<keyword evidence="8 10" id="KW-0675">Receptor</keyword>
<dbReference type="Proteomes" id="UP001595593">
    <property type="component" value="Unassembled WGS sequence"/>
</dbReference>
<evidence type="ECO:0000259" key="12">
    <source>
        <dbReference type="SMART" id="SM00382"/>
    </source>
</evidence>
<evidence type="ECO:0000256" key="4">
    <source>
        <dbReference type="ARBA" id="ARBA00022741"/>
    </source>
</evidence>
<feature type="region of interest" description="Disordered" evidence="11">
    <location>
        <begin position="12"/>
        <end position="301"/>
    </location>
</feature>
<dbReference type="Gene3D" id="3.40.50.300">
    <property type="entry name" value="P-loop containing nucleotide triphosphate hydrolases"/>
    <property type="match status" value="1"/>
</dbReference>
<dbReference type="InterPro" id="IPR027417">
    <property type="entry name" value="P-loop_NTPase"/>
</dbReference>
<gene>
    <name evidence="10 15" type="primary">ftsY</name>
    <name evidence="15" type="ORF">ACFOD4_18160</name>
</gene>
<feature type="binding site" evidence="10">
    <location>
        <begin position="609"/>
        <end position="612"/>
    </location>
    <ligand>
        <name>GTP</name>
        <dbReference type="ChEBI" id="CHEBI:37565"/>
    </ligand>
</feature>
<evidence type="ECO:0000256" key="9">
    <source>
        <dbReference type="ARBA" id="ARBA00048027"/>
    </source>
</evidence>
<feature type="domain" description="SRP54-type proteins GTP-binding" evidence="13">
    <location>
        <begin position="455"/>
        <end position="657"/>
    </location>
</feature>
<feature type="domain" description="Signal recognition particle SRP54 helical bundle" evidence="14">
    <location>
        <begin position="361"/>
        <end position="440"/>
    </location>
</feature>
<feature type="compositionally biased region" description="Pro residues" evidence="11">
    <location>
        <begin position="171"/>
        <end position="192"/>
    </location>
</feature>
<name>A0ABV7G655_9PROT</name>
<dbReference type="SUPFAM" id="SSF52540">
    <property type="entry name" value="P-loop containing nucleoside triphosphate hydrolases"/>
    <property type="match status" value="1"/>
</dbReference>
<feature type="binding site" evidence="10">
    <location>
        <begin position="545"/>
        <end position="549"/>
    </location>
    <ligand>
        <name>GTP</name>
        <dbReference type="ChEBI" id="CHEBI:37565"/>
    </ligand>
</feature>
<dbReference type="InterPro" id="IPR036225">
    <property type="entry name" value="SRP/SRP_N"/>
</dbReference>
<comment type="subunit">
    <text evidence="10">Part of the signal recognition particle protein translocation system, which is composed of SRP and FtsY. SRP is a ribonucleoprotein composed of Ffh and a 4.5S RNA molecule.</text>
</comment>
<comment type="function">
    <text evidence="10">Involved in targeting and insertion of nascent membrane proteins into the cytoplasmic membrane. Acts as a receptor for the complex formed by the signal recognition particle (SRP) and the ribosome-nascent chain (RNC). Interaction with SRP-RNC leads to the transfer of the RNC complex to the Sec translocase for insertion into the membrane, the hydrolysis of GTP by both Ffh and FtsY, and the dissociation of the SRP-FtsY complex into the individual components.</text>
</comment>
<dbReference type="InterPro" id="IPR042101">
    <property type="entry name" value="SRP54_N_sf"/>
</dbReference>
<evidence type="ECO:0000256" key="5">
    <source>
        <dbReference type="ARBA" id="ARBA00022801"/>
    </source>
</evidence>
<evidence type="ECO:0000256" key="2">
    <source>
        <dbReference type="ARBA" id="ARBA00022475"/>
    </source>
</evidence>
<keyword evidence="5 10" id="KW-0378">Hydrolase</keyword>
<dbReference type="NCBIfam" id="TIGR00064">
    <property type="entry name" value="ftsY"/>
    <property type="match status" value="1"/>
</dbReference>
<evidence type="ECO:0000256" key="3">
    <source>
        <dbReference type="ARBA" id="ARBA00022490"/>
    </source>
</evidence>
<feature type="compositionally biased region" description="Basic and acidic residues" evidence="11">
    <location>
        <begin position="154"/>
        <end position="165"/>
    </location>
</feature>
<dbReference type="SMART" id="SM00963">
    <property type="entry name" value="SRP54_N"/>
    <property type="match status" value="1"/>
</dbReference>
<feature type="compositionally biased region" description="Pro residues" evidence="11">
    <location>
        <begin position="123"/>
        <end position="133"/>
    </location>
</feature>
<dbReference type="HAMAP" id="MF_00920">
    <property type="entry name" value="FtsY"/>
    <property type="match status" value="1"/>
</dbReference>
<accession>A0ABV7G655</accession>
<keyword evidence="2 10" id="KW-1003">Cell membrane</keyword>
<evidence type="ECO:0000259" key="13">
    <source>
        <dbReference type="SMART" id="SM00962"/>
    </source>
</evidence>
<feature type="compositionally biased region" description="Low complexity" evidence="11">
    <location>
        <begin position="18"/>
        <end position="35"/>
    </location>
</feature>
<keyword evidence="3 10" id="KW-0963">Cytoplasm</keyword>
<comment type="similarity">
    <text evidence="10">Belongs to the GTP-binding SRP family. FtsY subfamily.</text>
</comment>
<comment type="catalytic activity">
    <reaction evidence="9 10">
        <text>GTP + H2O = GDP + phosphate + H(+)</text>
        <dbReference type="Rhea" id="RHEA:19669"/>
        <dbReference type="ChEBI" id="CHEBI:15377"/>
        <dbReference type="ChEBI" id="CHEBI:15378"/>
        <dbReference type="ChEBI" id="CHEBI:37565"/>
        <dbReference type="ChEBI" id="CHEBI:43474"/>
        <dbReference type="ChEBI" id="CHEBI:58189"/>
        <dbReference type="EC" id="3.6.5.4"/>
    </reaction>
</comment>
<dbReference type="InterPro" id="IPR003593">
    <property type="entry name" value="AAA+_ATPase"/>
</dbReference>
<keyword evidence="6 10" id="KW-0342">GTP-binding</keyword>
<evidence type="ECO:0000256" key="11">
    <source>
        <dbReference type="SAM" id="MobiDB-lite"/>
    </source>
</evidence>
<dbReference type="InterPro" id="IPR000897">
    <property type="entry name" value="SRP54_GTPase_dom"/>
</dbReference>
<dbReference type="InterPro" id="IPR013822">
    <property type="entry name" value="Signal_recog_particl_SRP54_hlx"/>
</dbReference>
<proteinExistence type="inferred from homology"/>
<dbReference type="SMART" id="SM00382">
    <property type="entry name" value="AAA"/>
    <property type="match status" value="1"/>
</dbReference>
<comment type="caution">
    <text evidence="15">The sequence shown here is derived from an EMBL/GenBank/DDBJ whole genome shotgun (WGS) entry which is preliminary data.</text>
</comment>
<evidence type="ECO:0000256" key="10">
    <source>
        <dbReference type="HAMAP-Rule" id="MF_00920"/>
    </source>
</evidence>
<dbReference type="InterPro" id="IPR004390">
    <property type="entry name" value="SR_rcpt_FtsY"/>
</dbReference>
<feature type="compositionally biased region" description="Low complexity" evidence="11">
    <location>
        <begin position="101"/>
        <end position="114"/>
    </location>
</feature>
<evidence type="ECO:0000256" key="6">
    <source>
        <dbReference type="ARBA" id="ARBA00023134"/>
    </source>
</evidence>
<reference evidence="16" key="1">
    <citation type="journal article" date="2019" name="Int. J. Syst. Evol. Microbiol.">
        <title>The Global Catalogue of Microorganisms (GCM) 10K type strain sequencing project: providing services to taxonomists for standard genome sequencing and annotation.</title>
        <authorList>
            <consortium name="The Broad Institute Genomics Platform"/>
            <consortium name="The Broad Institute Genome Sequencing Center for Infectious Disease"/>
            <person name="Wu L."/>
            <person name="Ma J."/>
        </authorList>
    </citation>
    <scope>NUCLEOTIDE SEQUENCE [LARGE SCALE GENOMIC DNA]</scope>
    <source>
        <strain evidence="16">KCTC 52094</strain>
    </source>
</reference>
<dbReference type="EMBL" id="JBHRTN010000018">
    <property type="protein sequence ID" value="MFC3126996.1"/>
    <property type="molecule type" value="Genomic_DNA"/>
</dbReference>
<evidence type="ECO:0000256" key="1">
    <source>
        <dbReference type="ARBA" id="ARBA00004515"/>
    </source>
</evidence>
<feature type="binding site" evidence="10">
    <location>
        <begin position="462"/>
        <end position="469"/>
    </location>
    <ligand>
        <name>GTP</name>
        <dbReference type="ChEBI" id="CHEBI:37565"/>
    </ligand>
</feature>
<dbReference type="EC" id="3.6.5.4" evidence="10"/>
<protein>
    <recommendedName>
        <fullName evidence="10">Signal recognition particle receptor FtsY</fullName>
        <shortName evidence="10">SRP receptor</shortName>
        <ecNumber evidence="10">3.6.5.4</ecNumber>
    </recommendedName>
</protein>
<keyword evidence="16" id="KW-1185">Reference proteome</keyword>
<dbReference type="SUPFAM" id="SSF47364">
    <property type="entry name" value="Domain of the SRP/SRP receptor G-proteins"/>
    <property type="match status" value="1"/>
</dbReference>
<dbReference type="CDD" id="cd17874">
    <property type="entry name" value="FtsY"/>
    <property type="match status" value="1"/>
</dbReference>
<dbReference type="Pfam" id="PF00448">
    <property type="entry name" value="SRP54"/>
    <property type="match status" value="1"/>
</dbReference>
<keyword evidence="7 10" id="KW-0472">Membrane</keyword>
<sequence length="658" mass="68861">MALRDLWARLRGRDKAAEAPASEDAAPAADTLAPEHSSTGATPEKALPEPERETPPAVPILPGTEAPSAEALTAEPAPGGDARRTGSGPEPSGEAEQRLSPAAERQPAAMAPAPSETRSPDPEQAPLPEPLPPLTSAVAPPETRSGPFDPQDLAARDTLRNEHPARSALPPEIPPGDLPRSPPEIPQPPFPGHGPLTERPAGTPPEVPTPAPMPEIAPPAAPPESPPPPPRPSPLPPVPPAPRPPEEVPPPPDTPAAPERPPEAPPARPQPDVPPPGPVPELPPPQPDAPPVEPQPHPQRTEARAPAIDLPLPMHRSGLPFPVQSPAPPPVEAEAETFISVDAEQADEPVAEERGGWFGRLRAGLSRSTARLTGGITGLFTKRKLDDEALEELEEALITADLGVSASQRIVENFRRTRFGREVTDAEVKESLAAEIATILEPVAQPLVLDPALRPHVVLVVGVNGTGKTTTIAKLGQQFREEGRSVTFVAGDTFRAAAVEQLQIWGSRTGCEVVAPAKQGADAAGLAFDALKGAQQKGTEVLLVDTAGRLHNKSALMEELSKVVRVMQRMDPTAPHSVLLVLDATTGQNAIQQAKVFSEMVNVSGLVVTKLDGSAKGGVVVALAQEFGLPVHAVGVGEKAADLRPFSARDFARGLLGL</sequence>
<evidence type="ECO:0000259" key="14">
    <source>
        <dbReference type="SMART" id="SM00963"/>
    </source>
</evidence>
<keyword evidence="4 10" id="KW-0547">Nucleotide-binding</keyword>
<feature type="domain" description="AAA+ ATPase" evidence="12">
    <location>
        <begin position="454"/>
        <end position="606"/>
    </location>
</feature>
<comment type="subcellular location">
    <subcellularLocation>
        <location evidence="1">Cell inner membrane</location>
        <topology evidence="1">Peripheral membrane protein</topology>
        <orientation evidence="1">Cytoplasmic side</orientation>
    </subcellularLocation>
    <subcellularLocation>
        <location evidence="10">Cell membrane</location>
        <topology evidence="10">Peripheral membrane protein</topology>
        <orientation evidence="10">Cytoplasmic side</orientation>
    </subcellularLocation>
    <subcellularLocation>
        <location evidence="10">Cytoplasm</location>
    </subcellularLocation>
</comment>
<evidence type="ECO:0000313" key="15">
    <source>
        <dbReference type="EMBL" id="MFC3126996.1"/>
    </source>
</evidence>
<dbReference type="PANTHER" id="PTHR43134">
    <property type="entry name" value="SIGNAL RECOGNITION PARTICLE RECEPTOR SUBUNIT ALPHA"/>
    <property type="match status" value="1"/>
</dbReference>
<organism evidence="15 16">
    <name type="scientific">Teichococcus globiformis</name>
    <dbReference type="NCBI Taxonomy" id="2307229"/>
    <lineage>
        <taxon>Bacteria</taxon>
        <taxon>Pseudomonadati</taxon>
        <taxon>Pseudomonadota</taxon>
        <taxon>Alphaproteobacteria</taxon>
        <taxon>Acetobacterales</taxon>
        <taxon>Roseomonadaceae</taxon>
        <taxon>Roseomonas</taxon>
    </lineage>
</organism>
<dbReference type="Gene3D" id="1.20.120.140">
    <property type="entry name" value="Signal recognition particle SRP54, nucleotide-binding domain"/>
    <property type="match status" value="1"/>
</dbReference>
<dbReference type="RefSeq" id="WP_379598669.1">
    <property type="nucleotide sequence ID" value="NZ_JBHRTN010000018.1"/>
</dbReference>
<evidence type="ECO:0000313" key="16">
    <source>
        <dbReference type="Proteomes" id="UP001595593"/>
    </source>
</evidence>
<evidence type="ECO:0000256" key="8">
    <source>
        <dbReference type="ARBA" id="ARBA00023170"/>
    </source>
</evidence>
<feature type="compositionally biased region" description="Pro residues" evidence="11">
    <location>
        <begin position="202"/>
        <end position="297"/>
    </location>
</feature>